<proteinExistence type="predicted"/>
<dbReference type="EMBL" id="QBMC01000068">
    <property type="protein sequence ID" value="PZO17345.1"/>
    <property type="molecule type" value="Genomic_DNA"/>
</dbReference>
<sequence length="254" mass="27706">MENPLPHSASDSIPLISGIAALLLSATHIAACRLKFLDTVPRSRWLSVGSGVSVAYIFVHVLPDLSNAQADFVDKVAVLSAVEHHIYIVALVGLLACYGLERAAKTSRQESREAGEGDVTQPGVFWLHMASFALYNALIGYLLTHREESGLYSLIAYAFAMALHFIVNDFSLREDHKGAYRRQGRWILAAAIIVGWVVGSQTDISEALTAVLFAFLSGGIILNVLKEELPQEKESKFWTFLAGALGYSGLLLFL</sequence>
<evidence type="ECO:0000313" key="2">
    <source>
        <dbReference type="EMBL" id="PZO17345.1"/>
    </source>
</evidence>
<feature type="transmembrane region" description="Helical" evidence="1">
    <location>
        <begin position="44"/>
        <end position="65"/>
    </location>
</feature>
<dbReference type="AlphaFoldDB" id="A0A2W4W5E7"/>
<reference evidence="3" key="1">
    <citation type="submission" date="2018-04" db="EMBL/GenBank/DDBJ databases">
        <authorList>
            <person name="Cornet L."/>
        </authorList>
    </citation>
    <scope>NUCLEOTIDE SEQUENCE [LARGE SCALE GENOMIC DNA]</scope>
</reference>
<gene>
    <name evidence="2" type="ORF">DCF25_11155</name>
</gene>
<keyword evidence="1" id="KW-0812">Transmembrane</keyword>
<feature type="transmembrane region" description="Helical" evidence="1">
    <location>
        <begin position="12"/>
        <end position="32"/>
    </location>
</feature>
<protein>
    <recommendedName>
        <fullName evidence="4">ZIP Zinc transporter</fullName>
    </recommendedName>
</protein>
<feature type="transmembrane region" description="Helical" evidence="1">
    <location>
        <begin position="85"/>
        <end position="104"/>
    </location>
</feature>
<evidence type="ECO:0000313" key="3">
    <source>
        <dbReference type="Proteomes" id="UP000249354"/>
    </source>
</evidence>
<name>A0A2W4W5E7_9CYAN</name>
<comment type="caution">
    <text evidence="2">The sequence shown here is derived from an EMBL/GenBank/DDBJ whole genome shotgun (WGS) entry which is preliminary data.</text>
</comment>
<keyword evidence="1" id="KW-0472">Membrane</keyword>
<feature type="transmembrane region" description="Helical" evidence="1">
    <location>
        <begin position="237"/>
        <end position="253"/>
    </location>
</feature>
<evidence type="ECO:0000256" key="1">
    <source>
        <dbReference type="SAM" id="Phobius"/>
    </source>
</evidence>
<feature type="transmembrane region" description="Helical" evidence="1">
    <location>
        <begin position="207"/>
        <end position="225"/>
    </location>
</feature>
<evidence type="ECO:0008006" key="4">
    <source>
        <dbReference type="Google" id="ProtNLM"/>
    </source>
</evidence>
<accession>A0A2W4W5E7</accession>
<feature type="transmembrane region" description="Helical" evidence="1">
    <location>
        <begin position="125"/>
        <end position="144"/>
    </location>
</feature>
<dbReference type="Proteomes" id="UP000249354">
    <property type="component" value="Unassembled WGS sequence"/>
</dbReference>
<reference evidence="2 3" key="2">
    <citation type="submission" date="2018-06" db="EMBL/GenBank/DDBJ databases">
        <title>Metagenomic assembly of (sub)arctic Cyanobacteria and their associated microbiome from non-axenic cultures.</title>
        <authorList>
            <person name="Baurain D."/>
        </authorList>
    </citation>
    <scope>NUCLEOTIDE SEQUENCE [LARGE SCALE GENOMIC DNA]</scope>
    <source>
        <strain evidence="2">ULC129bin1</strain>
    </source>
</reference>
<feature type="transmembrane region" description="Helical" evidence="1">
    <location>
        <begin position="184"/>
        <end position="201"/>
    </location>
</feature>
<keyword evidence="1" id="KW-1133">Transmembrane helix</keyword>
<organism evidence="2 3">
    <name type="scientific">Leptolyngbya foveolarum</name>
    <dbReference type="NCBI Taxonomy" id="47253"/>
    <lineage>
        <taxon>Bacteria</taxon>
        <taxon>Bacillati</taxon>
        <taxon>Cyanobacteriota</taxon>
        <taxon>Cyanophyceae</taxon>
        <taxon>Leptolyngbyales</taxon>
        <taxon>Leptolyngbyaceae</taxon>
        <taxon>Leptolyngbya group</taxon>
        <taxon>Leptolyngbya</taxon>
    </lineage>
</organism>
<feature type="transmembrane region" description="Helical" evidence="1">
    <location>
        <begin position="150"/>
        <end position="172"/>
    </location>
</feature>